<dbReference type="EMBL" id="JBHTIA010000003">
    <property type="protein sequence ID" value="MFD0764456.1"/>
    <property type="molecule type" value="Genomic_DNA"/>
</dbReference>
<evidence type="ECO:0000259" key="2">
    <source>
        <dbReference type="Pfam" id="PF07992"/>
    </source>
</evidence>
<accession>A0ABW2ZE40</accession>
<dbReference type="InterPro" id="IPR023753">
    <property type="entry name" value="FAD/NAD-binding_dom"/>
</dbReference>
<reference evidence="4" key="1">
    <citation type="journal article" date="2019" name="Int. J. Syst. Evol. Microbiol.">
        <title>The Global Catalogue of Microorganisms (GCM) 10K type strain sequencing project: providing services to taxonomists for standard genome sequencing and annotation.</title>
        <authorList>
            <consortium name="The Broad Institute Genomics Platform"/>
            <consortium name="The Broad Institute Genome Sequencing Center for Infectious Disease"/>
            <person name="Wu L."/>
            <person name="Ma J."/>
        </authorList>
    </citation>
    <scope>NUCLEOTIDE SEQUENCE [LARGE SCALE GENOMIC DNA]</scope>
    <source>
        <strain evidence="4">CCUG 60742</strain>
    </source>
</reference>
<dbReference type="SUPFAM" id="SSF51905">
    <property type="entry name" value="FAD/NAD(P)-binding domain"/>
    <property type="match status" value="1"/>
</dbReference>
<comment type="caution">
    <text evidence="3">The sequence shown here is derived from an EMBL/GenBank/DDBJ whole genome shotgun (WGS) entry which is preliminary data.</text>
</comment>
<gene>
    <name evidence="3" type="ORF">ACFQZI_06305</name>
</gene>
<evidence type="ECO:0000313" key="4">
    <source>
        <dbReference type="Proteomes" id="UP001597073"/>
    </source>
</evidence>
<dbReference type="Pfam" id="PF07992">
    <property type="entry name" value="Pyr_redox_2"/>
    <property type="match status" value="1"/>
</dbReference>
<organism evidence="3 4">
    <name type="scientific">Mucilaginibacter lutimaris</name>
    <dbReference type="NCBI Taxonomy" id="931629"/>
    <lineage>
        <taxon>Bacteria</taxon>
        <taxon>Pseudomonadati</taxon>
        <taxon>Bacteroidota</taxon>
        <taxon>Sphingobacteriia</taxon>
        <taxon>Sphingobacteriales</taxon>
        <taxon>Sphingobacteriaceae</taxon>
        <taxon>Mucilaginibacter</taxon>
    </lineage>
</organism>
<keyword evidence="4" id="KW-1185">Reference proteome</keyword>
<protein>
    <submittedName>
        <fullName evidence="3">FAD-dependent oxidoreductase</fullName>
    </submittedName>
</protein>
<evidence type="ECO:0000313" key="3">
    <source>
        <dbReference type="EMBL" id="MFD0764456.1"/>
    </source>
</evidence>
<feature type="region of interest" description="Disordered" evidence="1">
    <location>
        <begin position="44"/>
        <end position="66"/>
    </location>
</feature>
<feature type="compositionally biased region" description="Polar residues" evidence="1">
    <location>
        <begin position="44"/>
        <end position="59"/>
    </location>
</feature>
<dbReference type="RefSeq" id="WP_377139901.1">
    <property type="nucleotide sequence ID" value="NZ_JBHTIA010000003.1"/>
</dbReference>
<name>A0ABW2ZE40_9SPHI</name>
<dbReference type="Proteomes" id="UP001597073">
    <property type="component" value="Unassembled WGS sequence"/>
</dbReference>
<feature type="domain" description="FAD/NAD(P)-binding" evidence="2">
    <location>
        <begin position="6"/>
        <end position="58"/>
    </location>
</feature>
<sequence length="66" mass="7100">MKEDFEVIIIGGSYAGLSAAMSLGRALRNVLVIDSAEPCNRQTPYSHNLITHDGQTPASIANEARQ</sequence>
<proteinExistence type="predicted"/>
<dbReference type="InterPro" id="IPR036188">
    <property type="entry name" value="FAD/NAD-bd_sf"/>
</dbReference>
<evidence type="ECO:0000256" key="1">
    <source>
        <dbReference type="SAM" id="MobiDB-lite"/>
    </source>
</evidence>
<dbReference type="Gene3D" id="3.50.50.60">
    <property type="entry name" value="FAD/NAD(P)-binding domain"/>
    <property type="match status" value="1"/>
</dbReference>